<organism evidence="2 3">
    <name type="scientific">Patulibacter medicamentivorans</name>
    <dbReference type="NCBI Taxonomy" id="1097667"/>
    <lineage>
        <taxon>Bacteria</taxon>
        <taxon>Bacillati</taxon>
        <taxon>Actinomycetota</taxon>
        <taxon>Thermoleophilia</taxon>
        <taxon>Solirubrobacterales</taxon>
        <taxon>Patulibacteraceae</taxon>
        <taxon>Patulibacter</taxon>
    </lineage>
</organism>
<feature type="region of interest" description="Disordered" evidence="1">
    <location>
        <begin position="1"/>
        <end position="43"/>
    </location>
</feature>
<evidence type="ECO:0000256" key="1">
    <source>
        <dbReference type="SAM" id="MobiDB-lite"/>
    </source>
</evidence>
<feature type="compositionally biased region" description="Low complexity" evidence="1">
    <location>
        <begin position="15"/>
        <end position="29"/>
    </location>
</feature>
<reference evidence="2 3" key="1">
    <citation type="journal article" date="2013" name="Biodegradation">
        <title>Quantitative proteomic analysis of ibuprofen-degrading Patulibacter sp. strain I11.</title>
        <authorList>
            <person name="Almeida B."/>
            <person name="Kjeldal H."/>
            <person name="Lolas I."/>
            <person name="Knudsen A.D."/>
            <person name="Carvalho G."/>
            <person name="Nielsen K.L."/>
            <person name="Barreto Crespo M.T."/>
            <person name="Stensballe A."/>
            <person name="Nielsen J.L."/>
        </authorList>
    </citation>
    <scope>NUCLEOTIDE SEQUENCE [LARGE SCALE GENOMIC DNA]</scope>
    <source>
        <strain evidence="2 3">I11</strain>
    </source>
</reference>
<dbReference type="EMBL" id="AGUD01000040">
    <property type="protein sequence ID" value="EHN12229.1"/>
    <property type="molecule type" value="Genomic_DNA"/>
</dbReference>
<dbReference type="Proteomes" id="UP000005143">
    <property type="component" value="Unassembled WGS sequence"/>
</dbReference>
<dbReference type="RefSeq" id="WP_007571365.1">
    <property type="nucleotide sequence ID" value="NZ_AGUD01000040.1"/>
</dbReference>
<evidence type="ECO:0000313" key="3">
    <source>
        <dbReference type="Proteomes" id="UP000005143"/>
    </source>
</evidence>
<gene>
    <name evidence="2" type="ORF">PAI11_09050</name>
</gene>
<sequence length="250" mass="26453">MSPVHDAFGRTTEESSQSATAAQAPSDAAHPVSLPRSERGGGGTGAGRIVGRLLVVLLLLATGAATVTATMRHAIDIAPDQSRAVEHALAKDPLDPRSLLRAAPLRRGLDRLRRELDPGDRIVGVTVTPGQLLLSLADARDQSRWLMLGADGSIDEHDLSSTDDSAGVPFEAIRPAGATRFLARKLRELRPHARDPTLSLAILTSSSSTTGAFGQSASATRRTLRWSVRFSGVRAAEESWTLDSSGRQVG</sequence>
<dbReference type="AlphaFoldDB" id="H0E292"/>
<comment type="caution">
    <text evidence="2">The sequence shown here is derived from an EMBL/GenBank/DDBJ whole genome shotgun (WGS) entry which is preliminary data.</text>
</comment>
<dbReference type="OrthoDB" id="9981720at2"/>
<evidence type="ECO:0000313" key="2">
    <source>
        <dbReference type="EMBL" id="EHN12229.1"/>
    </source>
</evidence>
<accession>H0E292</accession>
<keyword evidence="3" id="KW-1185">Reference proteome</keyword>
<proteinExistence type="predicted"/>
<name>H0E292_9ACTN</name>
<protein>
    <submittedName>
        <fullName evidence="2">Uncharacterized protein</fullName>
    </submittedName>
</protein>